<sequence>MVVLFLFLMHFSSGFTDKQLMKLHSGIATISPSSTWMSSLSTTNVSAHCTSRCSHQNTCPISLSSGYQLRPSSSSHSSWNPSGSPPSCRGQPRCRARTYWPPCRGTTGGWRRPGGRSATRTRSGLNGWST</sequence>
<feature type="region of interest" description="Disordered" evidence="1">
    <location>
        <begin position="105"/>
        <end position="130"/>
    </location>
</feature>
<evidence type="ECO:0000313" key="3">
    <source>
        <dbReference type="EMBL" id="JAD89688.1"/>
    </source>
</evidence>
<accession>A0A0A9DSN3</accession>
<organism evidence="3">
    <name type="scientific">Arundo donax</name>
    <name type="common">Giant reed</name>
    <name type="synonym">Donax arundinaceus</name>
    <dbReference type="NCBI Taxonomy" id="35708"/>
    <lineage>
        <taxon>Eukaryota</taxon>
        <taxon>Viridiplantae</taxon>
        <taxon>Streptophyta</taxon>
        <taxon>Embryophyta</taxon>
        <taxon>Tracheophyta</taxon>
        <taxon>Spermatophyta</taxon>
        <taxon>Magnoliopsida</taxon>
        <taxon>Liliopsida</taxon>
        <taxon>Poales</taxon>
        <taxon>Poaceae</taxon>
        <taxon>PACMAD clade</taxon>
        <taxon>Arundinoideae</taxon>
        <taxon>Arundineae</taxon>
        <taxon>Arundo</taxon>
    </lineage>
</organism>
<keyword evidence="2" id="KW-0732">Signal</keyword>
<feature type="region of interest" description="Disordered" evidence="1">
    <location>
        <begin position="68"/>
        <end position="93"/>
    </location>
</feature>
<feature type="compositionally biased region" description="Low complexity" evidence="1">
    <location>
        <begin position="71"/>
        <end position="87"/>
    </location>
</feature>
<name>A0A0A9DSN3_ARUDO</name>
<feature type="signal peptide" evidence="2">
    <location>
        <begin position="1"/>
        <end position="16"/>
    </location>
</feature>
<reference evidence="3" key="2">
    <citation type="journal article" date="2015" name="Data Brief">
        <title>Shoot transcriptome of the giant reed, Arundo donax.</title>
        <authorList>
            <person name="Barrero R.A."/>
            <person name="Guerrero F.D."/>
            <person name="Moolhuijzen P."/>
            <person name="Goolsby J.A."/>
            <person name="Tidwell J."/>
            <person name="Bellgard S.E."/>
            <person name="Bellgard M.I."/>
        </authorList>
    </citation>
    <scope>NUCLEOTIDE SEQUENCE</scope>
    <source>
        <tissue evidence="3">Shoot tissue taken approximately 20 cm above the soil surface</tissue>
    </source>
</reference>
<feature type="compositionally biased region" description="Polar residues" evidence="1">
    <location>
        <begin position="118"/>
        <end position="130"/>
    </location>
</feature>
<proteinExistence type="predicted"/>
<feature type="chain" id="PRO_5002043779" description="Secreted protein" evidence="2">
    <location>
        <begin position="17"/>
        <end position="130"/>
    </location>
</feature>
<dbReference type="EMBL" id="GBRH01208207">
    <property type="protein sequence ID" value="JAD89688.1"/>
    <property type="molecule type" value="Transcribed_RNA"/>
</dbReference>
<protein>
    <recommendedName>
        <fullName evidence="4">Secreted protein</fullName>
    </recommendedName>
</protein>
<dbReference type="AlphaFoldDB" id="A0A0A9DSN3"/>
<evidence type="ECO:0000256" key="1">
    <source>
        <dbReference type="SAM" id="MobiDB-lite"/>
    </source>
</evidence>
<reference evidence="3" key="1">
    <citation type="submission" date="2014-09" db="EMBL/GenBank/DDBJ databases">
        <authorList>
            <person name="Magalhaes I.L.F."/>
            <person name="Oliveira U."/>
            <person name="Santos F.R."/>
            <person name="Vidigal T.H.D.A."/>
            <person name="Brescovit A.D."/>
            <person name="Santos A.J."/>
        </authorList>
    </citation>
    <scope>NUCLEOTIDE SEQUENCE</scope>
    <source>
        <tissue evidence="3">Shoot tissue taken approximately 20 cm above the soil surface</tissue>
    </source>
</reference>
<evidence type="ECO:0000256" key="2">
    <source>
        <dbReference type="SAM" id="SignalP"/>
    </source>
</evidence>
<evidence type="ECO:0008006" key="4">
    <source>
        <dbReference type="Google" id="ProtNLM"/>
    </source>
</evidence>